<dbReference type="PANTHER" id="PTHR48032">
    <property type="entry name" value="RNA-BINDING PROTEIN MUSASHI HOMOLOG RBP6"/>
    <property type="match status" value="1"/>
</dbReference>
<dbReference type="PROSITE" id="PS50102">
    <property type="entry name" value="RRM"/>
    <property type="match status" value="2"/>
</dbReference>
<keyword evidence="8" id="KW-0687">Ribonucleoprotein</keyword>
<feature type="domain" description="RRM" evidence="7">
    <location>
        <begin position="100"/>
        <end position="177"/>
    </location>
</feature>
<dbReference type="AlphaFoldDB" id="A0A8X7CQ86"/>
<evidence type="ECO:0000256" key="3">
    <source>
        <dbReference type="ARBA" id="ARBA00022737"/>
    </source>
</evidence>
<dbReference type="GO" id="GO:1990904">
    <property type="term" value="C:ribonucleoprotein complex"/>
    <property type="evidence" value="ECO:0007669"/>
    <property type="project" value="UniProtKB-KW"/>
</dbReference>
<name>A0A8X7CQ86_9ARAC</name>
<protein>
    <submittedName>
        <fullName evidence="8">Heterogeneous nuclear ribonucleoprotein 27C</fullName>
    </submittedName>
</protein>
<dbReference type="PANTHER" id="PTHR48032:SF18">
    <property type="entry name" value="RRM DOMAIN-CONTAINING PROTEIN"/>
    <property type="match status" value="1"/>
</dbReference>
<evidence type="ECO:0000313" key="9">
    <source>
        <dbReference type="Proteomes" id="UP000886998"/>
    </source>
</evidence>
<reference evidence="8" key="1">
    <citation type="submission" date="2020-08" db="EMBL/GenBank/DDBJ databases">
        <title>Multicomponent nature underlies the extraordinary mechanical properties of spider dragline silk.</title>
        <authorList>
            <person name="Kono N."/>
            <person name="Nakamura H."/>
            <person name="Mori M."/>
            <person name="Yoshida Y."/>
            <person name="Ohtoshi R."/>
            <person name="Malay A.D."/>
            <person name="Moran D.A.P."/>
            <person name="Tomita M."/>
            <person name="Numata K."/>
            <person name="Arakawa K."/>
        </authorList>
    </citation>
    <scope>NUCLEOTIDE SEQUENCE</scope>
</reference>
<comment type="subcellular location">
    <subcellularLocation>
        <location evidence="1">Cytoplasm</location>
    </subcellularLocation>
</comment>
<dbReference type="SUPFAM" id="SSF54928">
    <property type="entry name" value="RNA-binding domain, RBD"/>
    <property type="match status" value="2"/>
</dbReference>
<feature type="region of interest" description="Disordered" evidence="6">
    <location>
        <begin position="316"/>
        <end position="366"/>
    </location>
</feature>
<dbReference type="InterPro" id="IPR035979">
    <property type="entry name" value="RBD_domain_sf"/>
</dbReference>
<dbReference type="InterPro" id="IPR000504">
    <property type="entry name" value="RRM_dom"/>
</dbReference>
<dbReference type="GO" id="GO:0005737">
    <property type="term" value="C:cytoplasm"/>
    <property type="evidence" value="ECO:0007669"/>
    <property type="project" value="UniProtKB-SubCell"/>
</dbReference>
<dbReference type="SMART" id="SM00360">
    <property type="entry name" value="RRM"/>
    <property type="match status" value="2"/>
</dbReference>
<dbReference type="InterPro" id="IPR012677">
    <property type="entry name" value="Nucleotide-bd_a/b_plait_sf"/>
</dbReference>
<evidence type="ECO:0000313" key="8">
    <source>
        <dbReference type="EMBL" id="GFY72337.1"/>
    </source>
</evidence>
<dbReference type="OrthoDB" id="1875751at2759"/>
<dbReference type="Gene3D" id="3.30.70.330">
    <property type="match status" value="2"/>
</dbReference>
<evidence type="ECO:0000256" key="6">
    <source>
        <dbReference type="SAM" id="MobiDB-lite"/>
    </source>
</evidence>
<dbReference type="Proteomes" id="UP000886998">
    <property type="component" value="Unassembled WGS sequence"/>
</dbReference>
<evidence type="ECO:0000256" key="4">
    <source>
        <dbReference type="ARBA" id="ARBA00022884"/>
    </source>
</evidence>
<feature type="domain" description="RRM" evidence="7">
    <location>
        <begin position="10"/>
        <end position="84"/>
    </location>
</feature>
<evidence type="ECO:0000256" key="5">
    <source>
        <dbReference type="PROSITE-ProRule" id="PRU00176"/>
    </source>
</evidence>
<dbReference type="EMBL" id="BMAV01019371">
    <property type="protein sequence ID" value="GFY72337.1"/>
    <property type="molecule type" value="Genomic_DNA"/>
</dbReference>
<accession>A0A8X7CQ86</accession>
<keyword evidence="4 5" id="KW-0694">RNA-binding</keyword>
<organism evidence="8 9">
    <name type="scientific">Trichonephila inaurata madagascariensis</name>
    <dbReference type="NCBI Taxonomy" id="2747483"/>
    <lineage>
        <taxon>Eukaryota</taxon>
        <taxon>Metazoa</taxon>
        <taxon>Ecdysozoa</taxon>
        <taxon>Arthropoda</taxon>
        <taxon>Chelicerata</taxon>
        <taxon>Arachnida</taxon>
        <taxon>Araneae</taxon>
        <taxon>Araneomorphae</taxon>
        <taxon>Entelegynae</taxon>
        <taxon>Araneoidea</taxon>
        <taxon>Nephilidae</taxon>
        <taxon>Trichonephila</taxon>
        <taxon>Trichonephila inaurata</taxon>
    </lineage>
</organism>
<dbReference type="GO" id="GO:0003729">
    <property type="term" value="F:mRNA binding"/>
    <property type="evidence" value="ECO:0007669"/>
    <property type="project" value="TreeGrafter"/>
</dbReference>
<evidence type="ECO:0000259" key="7">
    <source>
        <dbReference type="PROSITE" id="PS50102"/>
    </source>
</evidence>
<evidence type="ECO:0000256" key="1">
    <source>
        <dbReference type="ARBA" id="ARBA00004496"/>
    </source>
</evidence>
<sequence>MTMTENDDVGKLFVGGLSWETSKEDLQSYFSRFGEVVDSVVMKNNETGRSRGFGFVTFKDPSCVTAVLQSKPHELNGRTVDAKECTPRSMQKNKKAATQGKVFLGGLPPDITETDIRNALSRYGKVNQVTIMCDQETKKCRGFGFLSFELEDSIDQACAQRFVNINGKQVECKRAEPRESNQRRTPGQPYGGNQNGIMRPGGYGPVPGYQAGWNQPAQPYGMQAQGYGNYQNYNAMSGNSYSTGAMPYNAVPQSTQYTAQAAYPNYGTVGYGYPQPPMGSYSQPAATGYSQPPAGGYASAATSTAAVAPAPVPAPDSLNAYPQNPPAFGPTKAYGNSFQKDQGVENGPGYQATAASRGQGYHPYRR</sequence>
<dbReference type="FunFam" id="3.30.70.330:FF:000025">
    <property type="entry name" value="RNA-binding protein Musashi homolog 2 isoform X1"/>
    <property type="match status" value="1"/>
</dbReference>
<keyword evidence="9" id="KW-1185">Reference proteome</keyword>
<keyword evidence="3" id="KW-0677">Repeat</keyword>
<dbReference type="Pfam" id="PF00076">
    <property type="entry name" value="RRM_1"/>
    <property type="match status" value="2"/>
</dbReference>
<proteinExistence type="predicted"/>
<dbReference type="CDD" id="cd12325">
    <property type="entry name" value="RRM1_hnRNPA_hnRNPD_like"/>
    <property type="match status" value="1"/>
</dbReference>
<feature type="region of interest" description="Disordered" evidence="6">
    <location>
        <begin position="174"/>
        <end position="195"/>
    </location>
</feature>
<keyword evidence="2" id="KW-0963">Cytoplasm</keyword>
<dbReference type="GO" id="GO:0006417">
    <property type="term" value="P:regulation of translation"/>
    <property type="evidence" value="ECO:0007669"/>
    <property type="project" value="TreeGrafter"/>
</dbReference>
<comment type="caution">
    <text evidence="8">The sequence shown here is derived from an EMBL/GenBank/DDBJ whole genome shotgun (WGS) entry which is preliminary data.</text>
</comment>
<gene>
    <name evidence="8" type="primary">Hrb27C</name>
    <name evidence="8" type="ORF">TNIN_140781</name>
</gene>
<evidence type="ECO:0000256" key="2">
    <source>
        <dbReference type="ARBA" id="ARBA00022490"/>
    </source>
</evidence>